<dbReference type="Pfam" id="PF13275">
    <property type="entry name" value="S4_2"/>
    <property type="match status" value="1"/>
</dbReference>
<comment type="caution">
    <text evidence="2">The sequence shown here is derived from an EMBL/GenBank/DDBJ whole genome shotgun (WGS) entry which is preliminary data.</text>
</comment>
<dbReference type="NCBIfam" id="TIGR02988">
    <property type="entry name" value="YaaA_near_RecF"/>
    <property type="match status" value="1"/>
</dbReference>
<dbReference type="AlphaFoldDB" id="A0A7C3RLU0"/>
<dbReference type="PROSITE" id="PS50889">
    <property type="entry name" value="S4"/>
    <property type="match status" value="1"/>
</dbReference>
<proteinExistence type="predicted"/>
<sequence>MKEIKIYTDTITLGQFLKWAKIVDTGGQAKNLILSGVVKVNGEIELHRGRKLKKGDVVEVGGEKYLLIGDD</sequence>
<evidence type="ECO:0000313" key="2">
    <source>
        <dbReference type="EMBL" id="HFX13396.1"/>
    </source>
</evidence>
<gene>
    <name evidence="2" type="primary">yaaA</name>
    <name evidence="2" type="ORF">ENW00_04440</name>
</gene>
<dbReference type="Gene3D" id="3.10.290.10">
    <property type="entry name" value="RNA-binding S4 domain"/>
    <property type="match status" value="1"/>
</dbReference>
<keyword evidence="1" id="KW-0694">RNA-binding</keyword>
<organism evidence="2">
    <name type="scientific">Dictyoglomus thermophilum</name>
    <dbReference type="NCBI Taxonomy" id="14"/>
    <lineage>
        <taxon>Bacteria</taxon>
        <taxon>Pseudomonadati</taxon>
        <taxon>Dictyoglomota</taxon>
        <taxon>Dictyoglomia</taxon>
        <taxon>Dictyoglomales</taxon>
        <taxon>Dictyoglomaceae</taxon>
        <taxon>Dictyoglomus</taxon>
    </lineage>
</organism>
<dbReference type="InterPro" id="IPR036986">
    <property type="entry name" value="S4_RNA-bd_sf"/>
</dbReference>
<protein>
    <submittedName>
        <fullName evidence="2">S4 domain-containing protein YaaA</fullName>
    </submittedName>
</protein>
<reference evidence="2" key="1">
    <citation type="journal article" date="2020" name="mSystems">
        <title>Genome- and Community-Level Interaction Insights into Carbon Utilization and Element Cycling Functions of Hydrothermarchaeota in Hydrothermal Sediment.</title>
        <authorList>
            <person name="Zhou Z."/>
            <person name="Liu Y."/>
            <person name="Xu W."/>
            <person name="Pan J."/>
            <person name="Luo Z.H."/>
            <person name="Li M."/>
        </authorList>
    </citation>
    <scope>NUCLEOTIDE SEQUENCE [LARGE SCALE GENOMIC DNA]</scope>
    <source>
        <strain evidence="2">SpSt-81</strain>
    </source>
</reference>
<dbReference type="SUPFAM" id="SSF55174">
    <property type="entry name" value="Alpha-L RNA-binding motif"/>
    <property type="match status" value="1"/>
</dbReference>
<dbReference type="InterPro" id="IPR014330">
    <property type="entry name" value="RNA-bd_S4-rel_YaaA"/>
</dbReference>
<dbReference type="CDD" id="cd00165">
    <property type="entry name" value="S4"/>
    <property type="match status" value="1"/>
</dbReference>
<dbReference type="GO" id="GO:0003723">
    <property type="term" value="F:RNA binding"/>
    <property type="evidence" value="ECO:0007669"/>
    <property type="project" value="UniProtKB-KW"/>
</dbReference>
<accession>A0A7C3RLU0</accession>
<name>A0A7C3RLU0_DICTH</name>
<dbReference type="EMBL" id="DTIN01000014">
    <property type="protein sequence ID" value="HFX13396.1"/>
    <property type="molecule type" value="Genomic_DNA"/>
</dbReference>
<evidence type="ECO:0000256" key="1">
    <source>
        <dbReference type="PROSITE-ProRule" id="PRU00182"/>
    </source>
</evidence>